<name>A0A6B2NUA0_9RHOB</name>
<accession>A0A6B2NUA0</accession>
<reference evidence="2" key="1">
    <citation type="submission" date="2020-02" db="EMBL/GenBank/DDBJ databases">
        <title>Delineation of the pyrene-degrading pathway in Roseobacter clade bacteria by genomic analysis.</title>
        <authorList>
            <person name="Zhou H."/>
            <person name="Wang H."/>
        </authorList>
    </citation>
    <scope>NUCLEOTIDE SEQUENCE</scope>
    <source>
        <strain evidence="2">PrR005</strain>
    </source>
</reference>
<sequence>MSLNSIGDLAQTLMLRSQGTRIRMQIDTLTQELSSGQVADVAGRLRGDFSHLSDMDRSLKRLNALSTAAAETRLLADAAQASLETVNQAATDLSDSLLSVSLSNQAVSHAQASVEARSALDTMVSALNTSLAGRSVFAGVAEDQAPLRSADTLLSGLRDAVAGQSSPSDILQAARDWFDDAAGFQSVVYTGSDQSRSPVQVSGNDQVALARRADDPVFREGLMLAAVAALANDPALSLDTTTRSAIFEAAGTGLLGTRDRMVELQAEVGDAQARIEKAQTGNSMARTSLELARGELIGADPYETAIRLEAVQFQLESLYTTTVRNSRLTLVNFLR</sequence>
<organism evidence="2">
    <name type="scientific">Ruegeria sp. PrR005</name>
    <dbReference type="NCBI Taxonomy" id="2706882"/>
    <lineage>
        <taxon>Bacteria</taxon>
        <taxon>Pseudomonadati</taxon>
        <taxon>Pseudomonadota</taxon>
        <taxon>Alphaproteobacteria</taxon>
        <taxon>Rhodobacterales</taxon>
        <taxon>Roseobacteraceae</taxon>
        <taxon>Ruegeria</taxon>
    </lineage>
</organism>
<feature type="domain" description="Flagellin C-terminal" evidence="1">
    <location>
        <begin position="261"/>
        <end position="334"/>
    </location>
</feature>
<keyword evidence="2" id="KW-0282">Flagellum</keyword>
<protein>
    <submittedName>
        <fullName evidence="2">Flagellar biosynthesis protein FlgL</fullName>
    </submittedName>
</protein>
<evidence type="ECO:0000259" key="1">
    <source>
        <dbReference type="Pfam" id="PF00700"/>
    </source>
</evidence>
<keyword evidence="2" id="KW-0969">Cilium</keyword>
<dbReference type="Gene3D" id="1.20.1330.10">
    <property type="entry name" value="f41 fragment of flagellin, N-terminal domain"/>
    <property type="match status" value="1"/>
</dbReference>
<dbReference type="AlphaFoldDB" id="A0A6B2NUA0"/>
<keyword evidence="2" id="KW-0966">Cell projection</keyword>
<comment type="caution">
    <text evidence="2">The sequence shown here is derived from an EMBL/GenBank/DDBJ whole genome shotgun (WGS) entry which is preliminary data.</text>
</comment>
<dbReference type="Pfam" id="PF00700">
    <property type="entry name" value="Flagellin_C"/>
    <property type="match status" value="1"/>
</dbReference>
<gene>
    <name evidence="2" type="ORF">G0P99_13760</name>
</gene>
<proteinExistence type="predicted"/>
<dbReference type="RefSeq" id="WP_164130732.1">
    <property type="nucleotide sequence ID" value="NZ_JAAGOX010000022.1"/>
</dbReference>
<dbReference type="InterPro" id="IPR046358">
    <property type="entry name" value="Flagellin_C"/>
</dbReference>
<dbReference type="EMBL" id="JAAGOX010000022">
    <property type="protein sequence ID" value="NDW46029.1"/>
    <property type="molecule type" value="Genomic_DNA"/>
</dbReference>
<dbReference type="SUPFAM" id="SSF64518">
    <property type="entry name" value="Phase 1 flagellin"/>
    <property type="match status" value="1"/>
</dbReference>
<evidence type="ECO:0000313" key="2">
    <source>
        <dbReference type="EMBL" id="NDW46029.1"/>
    </source>
</evidence>